<evidence type="ECO:0000313" key="3">
    <source>
        <dbReference type="Proteomes" id="UP001341840"/>
    </source>
</evidence>
<reference evidence="2 3" key="1">
    <citation type="journal article" date="2023" name="Plants (Basel)">
        <title>Bridging the Gap: Combining Genomics and Transcriptomics Approaches to Understand Stylosanthes scabra, an Orphan Legume from the Brazilian Caatinga.</title>
        <authorList>
            <person name="Ferreira-Neto J.R.C."/>
            <person name="da Silva M.D."/>
            <person name="Binneck E."/>
            <person name="de Melo N.F."/>
            <person name="da Silva R.H."/>
            <person name="de Melo A.L.T.M."/>
            <person name="Pandolfi V."/>
            <person name="Bustamante F.O."/>
            <person name="Brasileiro-Vidal A.C."/>
            <person name="Benko-Iseppon A.M."/>
        </authorList>
    </citation>
    <scope>NUCLEOTIDE SEQUENCE [LARGE SCALE GENOMIC DNA]</scope>
    <source>
        <tissue evidence="2">Leaves</tissue>
    </source>
</reference>
<name>A0ABU6TGP4_9FABA</name>
<feature type="region of interest" description="Disordered" evidence="1">
    <location>
        <begin position="80"/>
        <end position="157"/>
    </location>
</feature>
<sequence length="157" mass="17386">MCRGSASFVSGVEGTSSNFRSGVGESDSDELRFWSGKERRPSVLEWEKRRRAMGEHDNSCLMGDAITVDGTMADGARMTAQVWRQRRHEGQSESENGLSWDGDEDFPLGSPPVPRGNFAPHPRPHGENFPPTGPIRGVPRGDPRRVGNIDRPKMILK</sequence>
<proteinExistence type="predicted"/>
<protein>
    <submittedName>
        <fullName evidence="2">Uncharacterized protein</fullName>
    </submittedName>
</protein>
<gene>
    <name evidence="2" type="ORF">PIB30_047916</name>
</gene>
<accession>A0ABU6TGP4</accession>
<dbReference type="Proteomes" id="UP001341840">
    <property type="component" value="Unassembled WGS sequence"/>
</dbReference>
<keyword evidence="3" id="KW-1185">Reference proteome</keyword>
<dbReference type="EMBL" id="JASCZI010090931">
    <property type="protein sequence ID" value="MED6147862.1"/>
    <property type="molecule type" value="Genomic_DNA"/>
</dbReference>
<organism evidence="2 3">
    <name type="scientific">Stylosanthes scabra</name>
    <dbReference type="NCBI Taxonomy" id="79078"/>
    <lineage>
        <taxon>Eukaryota</taxon>
        <taxon>Viridiplantae</taxon>
        <taxon>Streptophyta</taxon>
        <taxon>Embryophyta</taxon>
        <taxon>Tracheophyta</taxon>
        <taxon>Spermatophyta</taxon>
        <taxon>Magnoliopsida</taxon>
        <taxon>eudicotyledons</taxon>
        <taxon>Gunneridae</taxon>
        <taxon>Pentapetalae</taxon>
        <taxon>rosids</taxon>
        <taxon>fabids</taxon>
        <taxon>Fabales</taxon>
        <taxon>Fabaceae</taxon>
        <taxon>Papilionoideae</taxon>
        <taxon>50 kb inversion clade</taxon>
        <taxon>dalbergioids sensu lato</taxon>
        <taxon>Dalbergieae</taxon>
        <taxon>Pterocarpus clade</taxon>
        <taxon>Stylosanthes</taxon>
    </lineage>
</organism>
<evidence type="ECO:0000256" key="1">
    <source>
        <dbReference type="SAM" id="MobiDB-lite"/>
    </source>
</evidence>
<evidence type="ECO:0000313" key="2">
    <source>
        <dbReference type="EMBL" id="MED6147862.1"/>
    </source>
</evidence>
<feature type="region of interest" description="Disordered" evidence="1">
    <location>
        <begin position="1"/>
        <end position="29"/>
    </location>
</feature>
<comment type="caution">
    <text evidence="2">The sequence shown here is derived from an EMBL/GenBank/DDBJ whole genome shotgun (WGS) entry which is preliminary data.</text>
</comment>
<feature type="compositionally biased region" description="Basic and acidic residues" evidence="1">
    <location>
        <begin position="139"/>
        <end position="157"/>
    </location>
</feature>